<evidence type="ECO:0000256" key="1">
    <source>
        <dbReference type="SAM" id="SignalP"/>
    </source>
</evidence>
<dbReference type="RefSeq" id="XP_030387909.1">
    <property type="nucleotide sequence ID" value="XM_030532049.1"/>
</dbReference>
<dbReference type="OrthoDB" id="7975395at2759"/>
<dbReference type="InterPro" id="IPR006601">
    <property type="entry name" value="Uncharacterised_DM11_DROME"/>
</dbReference>
<sequence>MWVETLLLLGIASISVLAADYELILEDPDIFSDCSNAPPGASNIHGILDLEHVTLTSDGNTIHVKGNASTVWNVDPADRVRASASMYHFERGAWEPTVFSMSNQNFCAIMYGKNEYWYKYWTQHISNRKDVEQKCLNTPGTVFVLEPFDLKITLNNIRGTTLSGRYKMVIMLEAFDKNNVRRPNSICYEIRGELEKM</sequence>
<reference evidence="3" key="1">
    <citation type="submission" date="2025-08" db="UniProtKB">
        <authorList>
            <consortium name="RefSeq"/>
        </authorList>
    </citation>
    <scope>IDENTIFICATION</scope>
    <source>
        <strain evidence="3">11010-0011.00</strain>
        <tissue evidence="3">Whole body</tissue>
    </source>
</reference>
<dbReference type="Proteomes" id="UP000504634">
    <property type="component" value="Unplaced"/>
</dbReference>
<evidence type="ECO:0000313" key="3">
    <source>
        <dbReference type="RefSeq" id="XP_030387909.1"/>
    </source>
</evidence>
<evidence type="ECO:0000313" key="2">
    <source>
        <dbReference type="Proteomes" id="UP000504634"/>
    </source>
</evidence>
<protein>
    <submittedName>
        <fullName evidence="3">Uncharacterized protein LOC115634372</fullName>
    </submittedName>
</protein>
<keyword evidence="1" id="KW-0732">Signal</keyword>
<name>A0A6J2UHY4_DROLE</name>
<proteinExistence type="predicted"/>
<dbReference type="GeneID" id="115634372"/>
<feature type="chain" id="PRO_5027051190" evidence="1">
    <location>
        <begin position="19"/>
        <end position="197"/>
    </location>
</feature>
<dbReference type="SMART" id="SM00675">
    <property type="entry name" value="DM11"/>
    <property type="match status" value="1"/>
</dbReference>
<organism evidence="2 3">
    <name type="scientific">Drosophila lebanonensis</name>
    <name type="common">Fruit fly</name>
    <name type="synonym">Scaptodrosophila lebanonensis</name>
    <dbReference type="NCBI Taxonomy" id="7225"/>
    <lineage>
        <taxon>Eukaryota</taxon>
        <taxon>Metazoa</taxon>
        <taxon>Ecdysozoa</taxon>
        <taxon>Arthropoda</taxon>
        <taxon>Hexapoda</taxon>
        <taxon>Insecta</taxon>
        <taxon>Pterygota</taxon>
        <taxon>Neoptera</taxon>
        <taxon>Endopterygota</taxon>
        <taxon>Diptera</taxon>
        <taxon>Brachycera</taxon>
        <taxon>Muscomorpha</taxon>
        <taxon>Ephydroidea</taxon>
        <taxon>Drosophilidae</taxon>
        <taxon>Scaptodrosophila</taxon>
    </lineage>
</organism>
<feature type="signal peptide" evidence="1">
    <location>
        <begin position="1"/>
        <end position="18"/>
    </location>
</feature>
<dbReference type="AlphaFoldDB" id="A0A6J2UHY4"/>
<accession>A0A6J2UHY4</accession>
<gene>
    <name evidence="3" type="primary">LOC115634372</name>
</gene>
<keyword evidence="2" id="KW-1185">Reference proteome</keyword>